<dbReference type="PROSITE" id="PS00092">
    <property type="entry name" value="N6_MTASE"/>
    <property type="match status" value="1"/>
</dbReference>
<comment type="caution">
    <text evidence="10">The sequence shown here is derived from an EMBL/GenBank/DDBJ whole genome shotgun (WGS) entry which is preliminary data.</text>
</comment>
<dbReference type="InterPro" id="IPR022749">
    <property type="entry name" value="D12N6_MeTrfase_N"/>
</dbReference>
<evidence type="ECO:0000256" key="1">
    <source>
        <dbReference type="ARBA" id="ARBA00006594"/>
    </source>
</evidence>
<dbReference type="NCBIfam" id="TIGR00497">
    <property type="entry name" value="hsdM"/>
    <property type="match status" value="1"/>
</dbReference>
<keyword evidence="4" id="KW-0808">Transferase</keyword>
<dbReference type="Proteomes" id="UP000469440">
    <property type="component" value="Unassembled WGS sequence"/>
</dbReference>
<comment type="similarity">
    <text evidence="1">Belongs to the N(4)/N(6)-methyltransferase family.</text>
</comment>
<keyword evidence="5" id="KW-0949">S-adenosyl-L-methionine</keyword>
<evidence type="ECO:0000256" key="5">
    <source>
        <dbReference type="ARBA" id="ARBA00022691"/>
    </source>
</evidence>
<dbReference type="GO" id="GO:0032259">
    <property type="term" value="P:methylation"/>
    <property type="evidence" value="ECO:0007669"/>
    <property type="project" value="UniProtKB-KW"/>
</dbReference>
<gene>
    <name evidence="10" type="ORF">CAFE_22920</name>
</gene>
<dbReference type="PANTHER" id="PTHR42933:SF1">
    <property type="entry name" value="SITE-SPECIFIC DNA-METHYLTRANSFERASE (ADENINE-SPECIFIC)"/>
    <property type="match status" value="1"/>
</dbReference>
<keyword evidence="3 10" id="KW-0489">Methyltransferase</keyword>
<evidence type="ECO:0000256" key="4">
    <source>
        <dbReference type="ARBA" id="ARBA00022679"/>
    </source>
</evidence>
<evidence type="ECO:0000256" key="3">
    <source>
        <dbReference type="ARBA" id="ARBA00022603"/>
    </source>
</evidence>
<dbReference type="PRINTS" id="PR00507">
    <property type="entry name" value="N12N6MTFRASE"/>
</dbReference>
<accession>A0A6N8I0M9</accession>
<keyword evidence="6" id="KW-0680">Restriction system</keyword>
<dbReference type="GO" id="GO:0008170">
    <property type="term" value="F:N-methyltransferase activity"/>
    <property type="evidence" value="ECO:0007669"/>
    <property type="project" value="InterPro"/>
</dbReference>
<evidence type="ECO:0000259" key="9">
    <source>
        <dbReference type="Pfam" id="PF12161"/>
    </source>
</evidence>
<keyword evidence="11" id="KW-1185">Reference proteome</keyword>
<protein>
    <recommendedName>
        <fullName evidence="2">site-specific DNA-methyltransferase (adenine-specific)</fullName>
        <ecNumber evidence="2">2.1.1.72</ecNumber>
    </recommendedName>
</protein>
<dbReference type="RefSeq" id="WP_156990730.1">
    <property type="nucleotide sequence ID" value="NZ_VWXL01000060.1"/>
</dbReference>
<dbReference type="InterPro" id="IPR002052">
    <property type="entry name" value="DNA_methylase_N6_adenine_CS"/>
</dbReference>
<dbReference type="Gene3D" id="1.20.1260.30">
    <property type="match status" value="1"/>
</dbReference>
<dbReference type="Pfam" id="PF12161">
    <property type="entry name" value="HsdM_N"/>
    <property type="match status" value="1"/>
</dbReference>
<dbReference type="Pfam" id="PF02384">
    <property type="entry name" value="N6_Mtase"/>
    <property type="match status" value="1"/>
</dbReference>
<dbReference type="GO" id="GO:0009307">
    <property type="term" value="P:DNA restriction-modification system"/>
    <property type="evidence" value="ECO:0007669"/>
    <property type="project" value="UniProtKB-KW"/>
</dbReference>
<dbReference type="InterPro" id="IPR004546">
    <property type="entry name" value="Restrct_endonuc_T1M"/>
</dbReference>
<organism evidence="10 11">
    <name type="scientific">Caproicibacter fermentans</name>
    <dbReference type="NCBI Taxonomy" id="2576756"/>
    <lineage>
        <taxon>Bacteria</taxon>
        <taxon>Bacillati</taxon>
        <taxon>Bacillota</taxon>
        <taxon>Clostridia</taxon>
        <taxon>Eubacteriales</taxon>
        <taxon>Acutalibacteraceae</taxon>
        <taxon>Caproicibacter</taxon>
    </lineage>
</organism>
<evidence type="ECO:0000256" key="7">
    <source>
        <dbReference type="ARBA" id="ARBA00047942"/>
    </source>
</evidence>
<dbReference type="InterPro" id="IPR038333">
    <property type="entry name" value="T1MK-like_N_sf"/>
</dbReference>
<dbReference type="GO" id="GO:0009007">
    <property type="term" value="F:site-specific DNA-methyltransferase (adenine-specific) activity"/>
    <property type="evidence" value="ECO:0007669"/>
    <property type="project" value="UniProtKB-EC"/>
</dbReference>
<sequence length="916" mass="103946">MNKQQLAATIWESANQMRSKIEANEYKDFILGFIFYKYLSEKELHFFEGQGMSQEDITHMDESDAKFVNYTKDAIGYFISYENLFSTWITKGNDFDVSDVRKALSAFDRLISPTHKKVFEKIFNTLQTGLSKLGESAAAQTKSISGLLQLIKKIPMDGKQDYDVLGFIYEYLISMFAANAGKKAGEFYTPHEVSVLMSEIVADHLKGRSEIRIYDPTSGSGSLLINIGVAASKYITGENKINYYAQELKENTYNLTRMNLVMRGIEPGNIYVRNGDTLEEDWPFFEENETEKYQLVRVDAVVSNPPYSQKWDTKGKKFDPRFSDYGVAPKGKADYAFLLHELYHLEDDGIMTIVLPHGVLFRGNEEGEIRKNLIEKNNIDAIIGLPANIFFGTNIATIIMVLKRHRENNDILIVDASKGFEKSGKSNTLRASDIKRIADTVRGRLKIPGYSVRVDKETIRRNEYNLNLPRYIESFTPQEKWDIHSIMFGGIPNSELDELMLYWDALPGLREAMVKPLSSDYVEFVCEDIKEYVVAHPVTAAYCSAYNAAFIDFREYLVGRLIKRYKEASPTKEEEIITDDIFSRLAAIKAIDKYEAYQVLDNSWKQISVDLEMLQTEGDGALTAVDPNMVTKQKDGKDIEVQDGWIGRILPFELVQKLLLPEDLAAIKKLERELASVASIYDEILDSLSEDEKDSNITDDSNSSFVTKEVRAKADEILEDIESEEISALKNYLTLGKKPEKLAYSSDCKAVNWSDMKPGTNGLYSKSVINARITILKRQYVFPTESFEAKIMRVVDTMETEARLKKELRDARAALHEKTKTTIEQMNLETALMILEEKWITPVCDGMSALPHNLIAAFVAALEHLAEKYKITFAEVGEKISGTEETISNYVNLLSGNDFDMEGLRELQKLIGGAEK</sequence>
<name>A0A6N8I0M9_9FIRM</name>
<dbReference type="Gene3D" id="3.40.50.150">
    <property type="entry name" value="Vaccinia Virus protein VP39"/>
    <property type="match status" value="1"/>
</dbReference>
<dbReference type="SUPFAM" id="SSF53335">
    <property type="entry name" value="S-adenosyl-L-methionine-dependent methyltransferases"/>
    <property type="match status" value="1"/>
</dbReference>
<proteinExistence type="inferred from homology"/>
<dbReference type="OrthoDB" id="9814572at2"/>
<dbReference type="AlphaFoldDB" id="A0A6N8I0M9"/>
<dbReference type="PANTHER" id="PTHR42933">
    <property type="entry name" value="SLR6095 PROTEIN"/>
    <property type="match status" value="1"/>
</dbReference>
<dbReference type="InterPro" id="IPR051537">
    <property type="entry name" value="DNA_Adenine_Mtase"/>
</dbReference>
<evidence type="ECO:0000256" key="6">
    <source>
        <dbReference type="ARBA" id="ARBA00022747"/>
    </source>
</evidence>
<dbReference type="EC" id="2.1.1.72" evidence="2"/>
<dbReference type="InterPro" id="IPR029063">
    <property type="entry name" value="SAM-dependent_MTases_sf"/>
</dbReference>
<comment type="catalytic activity">
    <reaction evidence="7">
        <text>a 2'-deoxyadenosine in DNA + S-adenosyl-L-methionine = an N(6)-methyl-2'-deoxyadenosine in DNA + S-adenosyl-L-homocysteine + H(+)</text>
        <dbReference type="Rhea" id="RHEA:15197"/>
        <dbReference type="Rhea" id="RHEA-COMP:12418"/>
        <dbReference type="Rhea" id="RHEA-COMP:12419"/>
        <dbReference type="ChEBI" id="CHEBI:15378"/>
        <dbReference type="ChEBI" id="CHEBI:57856"/>
        <dbReference type="ChEBI" id="CHEBI:59789"/>
        <dbReference type="ChEBI" id="CHEBI:90615"/>
        <dbReference type="ChEBI" id="CHEBI:90616"/>
        <dbReference type="EC" id="2.1.1.72"/>
    </reaction>
</comment>
<feature type="domain" description="N6 adenine-specific DNA methyltransferase N-terminal" evidence="9">
    <location>
        <begin position="6"/>
        <end position="133"/>
    </location>
</feature>
<evidence type="ECO:0000313" key="11">
    <source>
        <dbReference type="Proteomes" id="UP000469440"/>
    </source>
</evidence>
<dbReference type="InterPro" id="IPR003356">
    <property type="entry name" value="DNA_methylase_A-5"/>
</dbReference>
<evidence type="ECO:0000256" key="2">
    <source>
        <dbReference type="ARBA" id="ARBA00011900"/>
    </source>
</evidence>
<reference evidence="10 11" key="1">
    <citation type="submission" date="2019-09" db="EMBL/GenBank/DDBJ databases">
        <title>Genome sequence of Clostridium sp. EA1.</title>
        <authorList>
            <person name="Poehlein A."/>
            <person name="Bengelsdorf F.R."/>
            <person name="Daniel R."/>
        </authorList>
    </citation>
    <scope>NUCLEOTIDE SEQUENCE [LARGE SCALE GENOMIC DNA]</scope>
    <source>
        <strain evidence="10 11">EA1</strain>
    </source>
</reference>
<evidence type="ECO:0000259" key="8">
    <source>
        <dbReference type="Pfam" id="PF02384"/>
    </source>
</evidence>
<dbReference type="EMBL" id="VWXL01000060">
    <property type="protein sequence ID" value="MVB11572.1"/>
    <property type="molecule type" value="Genomic_DNA"/>
</dbReference>
<dbReference type="GO" id="GO:0003677">
    <property type="term" value="F:DNA binding"/>
    <property type="evidence" value="ECO:0007669"/>
    <property type="project" value="InterPro"/>
</dbReference>
<feature type="domain" description="DNA methylase adenine-specific" evidence="8">
    <location>
        <begin position="161"/>
        <end position="478"/>
    </location>
</feature>
<evidence type="ECO:0000313" key="10">
    <source>
        <dbReference type="EMBL" id="MVB11572.1"/>
    </source>
</evidence>